<dbReference type="EMBL" id="CP111018">
    <property type="protein sequence ID" value="WAR10368.1"/>
    <property type="molecule type" value="Genomic_DNA"/>
</dbReference>
<name>A0ABY7EK56_MYAAR</name>
<accession>A0ABY7EK56</accession>
<evidence type="ECO:0000313" key="3">
    <source>
        <dbReference type="Proteomes" id="UP001164746"/>
    </source>
</evidence>
<evidence type="ECO:0008006" key="4">
    <source>
        <dbReference type="Google" id="ProtNLM"/>
    </source>
</evidence>
<dbReference type="Proteomes" id="UP001164746">
    <property type="component" value="Chromosome 7"/>
</dbReference>
<sequence length="100" mass="11205">MEERLMNNAEVARESECPASKMNKAVTRVMSPEHSLESCRESTSSSTFRKAPMTTEITEAHPGSSANDWAIAEGHPNETCWDIPMNVLKELKLLEVKDVR</sequence>
<organism evidence="2 3">
    <name type="scientific">Mya arenaria</name>
    <name type="common">Soft-shell clam</name>
    <dbReference type="NCBI Taxonomy" id="6604"/>
    <lineage>
        <taxon>Eukaryota</taxon>
        <taxon>Metazoa</taxon>
        <taxon>Spiralia</taxon>
        <taxon>Lophotrochozoa</taxon>
        <taxon>Mollusca</taxon>
        <taxon>Bivalvia</taxon>
        <taxon>Autobranchia</taxon>
        <taxon>Heteroconchia</taxon>
        <taxon>Euheterodonta</taxon>
        <taxon>Imparidentia</taxon>
        <taxon>Neoheterodontei</taxon>
        <taxon>Myida</taxon>
        <taxon>Myoidea</taxon>
        <taxon>Myidae</taxon>
        <taxon>Mya</taxon>
    </lineage>
</organism>
<proteinExistence type="predicted"/>
<feature type="region of interest" description="Disordered" evidence="1">
    <location>
        <begin position="29"/>
        <end position="71"/>
    </location>
</feature>
<evidence type="ECO:0000256" key="1">
    <source>
        <dbReference type="SAM" id="MobiDB-lite"/>
    </source>
</evidence>
<reference evidence="2" key="1">
    <citation type="submission" date="2022-11" db="EMBL/GenBank/DDBJ databases">
        <title>Centuries of genome instability and evolution in soft-shell clam transmissible cancer (bioRxiv).</title>
        <authorList>
            <person name="Hart S.F.M."/>
            <person name="Yonemitsu M.A."/>
            <person name="Giersch R.M."/>
            <person name="Beal B.F."/>
            <person name="Arriagada G."/>
            <person name="Davis B.W."/>
            <person name="Ostrander E.A."/>
            <person name="Goff S.P."/>
            <person name="Metzger M.J."/>
        </authorList>
    </citation>
    <scope>NUCLEOTIDE SEQUENCE</scope>
    <source>
        <strain evidence="2">MELC-2E11</strain>
        <tissue evidence="2">Siphon/mantle</tissue>
    </source>
</reference>
<evidence type="ECO:0000313" key="2">
    <source>
        <dbReference type="EMBL" id="WAR10368.1"/>
    </source>
</evidence>
<protein>
    <recommendedName>
        <fullName evidence="4">Prolactin receptor</fullName>
    </recommendedName>
</protein>
<keyword evidence="3" id="KW-1185">Reference proteome</keyword>
<gene>
    <name evidence="2" type="ORF">MAR_035444</name>
</gene>